<feature type="transmembrane region" description="Helical" evidence="1">
    <location>
        <begin position="188"/>
        <end position="210"/>
    </location>
</feature>
<feature type="transmembrane region" description="Helical" evidence="1">
    <location>
        <begin position="89"/>
        <end position="112"/>
    </location>
</feature>
<dbReference type="InterPro" id="IPR025495">
    <property type="entry name" value="DUF4386"/>
</dbReference>
<name>A0A7W0HTU2_9ACTN</name>
<dbReference type="Pfam" id="PF14329">
    <property type="entry name" value="DUF4386"/>
    <property type="match status" value="1"/>
</dbReference>
<protein>
    <recommendedName>
        <fullName evidence="4">DUF4386 domain-containing protein</fullName>
    </recommendedName>
</protein>
<keyword evidence="1" id="KW-0472">Membrane</keyword>
<proteinExistence type="predicted"/>
<dbReference type="RefSeq" id="WP_181614237.1">
    <property type="nucleotide sequence ID" value="NZ_BAABAM010000009.1"/>
</dbReference>
<evidence type="ECO:0008006" key="4">
    <source>
        <dbReference type="Google" id="ProtNLM"/>
    </source>
</evidence>
<feature type="transmembrane region" description="Helical" evidence="1">
    <location>
        <begin position="160"/>
        <end position="182"/>
    </location>
</feature>
<reference evidence="2 3" key="1">
    <citation type="submission" date="2020-07" db="EMBL/GenBank/DDBJ databases">
        <title>Genomic Encyclopedia of Type Strains, Phase IV (KMG-IV): sequencing the most valuable type-strain genomes for metagenomic binning, comparative biology and taxonomic classification.</title>
        <authorList>
            <person name="Goeker M."/>
        </authorList>
    </citation>
    <scope>NUCLEOTIDE SEQUENCE [LARGE SCALE GENOMIC DNA]</scope>
    <source>
        <strain evidence="2 3">DSM 45533</strain>
    </source>
</reference>
<dbReference type="Proteomes" id="UP000530928">
    <property type="component" value="Unassembled WGS sequence"/>
</dbReference>
<feature type="transmembrane region" description="Helical" evidence="1">
    <location>
        <begin position="58"/>
        <end position="77"/>
    </location>
</feature>
<keyword evidence="1" id="KW-0812">Transmembrane</keyword>
<gene>
    <name evidence="2" type="ORF">HNR30_006879</name>
</gene>
<evidence type="ECO:0000256" key="1">
    <source>
        <dbReference type="SAM" id="Phobius"/>
    </source>
</evidence>
<comment type="caution">
    <text evidence="2">The sequence shown here is derived from an EMBL/GenBank/DDBJ whole genome shotgun (WGS) entry which is preliminary data.</text>
</comment>
<dbReference type="AlphaFoldDB" id="A0A7W0HTU2"/>
<accession>A0A7W0HTU2</accession>
<evidence type="ECO:0000313" key="3">
    <source>
        <dbReference type="Proteomes" id="UP000530928"/>
    </source>
</evidence>
<sequence>MTTLSSVKGQARFAGLLYALMAALGIWAELYVRAKVHVPGDAAATAARLAAHESLVRWGLAADLAMSTVFVVLGLAFQRLFHSVSSRHATALLVLVAGGATSMLVKLTFQAGALAVDDADLALLMLDLHHDAYVIGGILFGLWLLPLGRLLRLSADFPSWLGMVVLVGGVAWLADPVLAFVLPPSLGLLRDLIAVPTSVAEFGLILYLLIKGASPGTRPVEPARVGAAHADGP</sequence>
<organism evidence="2 3">
    <name type="scientific">Nonomuraea soli</name>
    <dbReference type="NCBI Taxonomy" id="1032476"/>
    <lineage>
        <taxon>Bacteria</taxon>
        <taxon>Bacillati</taxon>
        <taxon>Actinomycetota</taxon>
        <taxon>Actinomycetes</taxon>
        <taxon>Streptosporangiales</taxon>
        <taxon>Streptosporangiaceae</taxon>
        <taxon>Nonomuraea</taxon>
    </lineage>
</organism>
<evidence type="ECO:0000313" key="2">
    <source>
        <dbReference type="EMBL" id="MBA2895493.1"/>
    </source>
</evidence>
<keyword evidence="1" id="KW-1133">Transmembrane helix</keyword>
<keyword evidence="3" id="KW-1185">Reference proteome</keyword>
<dbReference type="EMBL" id="JACDUR010000007">
    <property type="protein sequence ID" value="MBA2895493.1"/>
    <property type="molecule type" value="Genomic_DNA"/>
</dbReference>
<feature type="transmembrane region" description="Helical" evidence="1">
    <location>
        <begin position="132"/>
        <end position="148"/>
    </location>
</feature>
<feature type="transmembrane region" description="Helical" evidence="1">
    <location>
        <begin position="12"/>
        <end position="32"/>
    </location>
</feature>